<evidence type="ECO:0000256" key="2">
    <source>
        <dbReference type="ARBA" id="ARBA00012438"/>
    </source>
</evidence>
<dbReference type="InterPro" id="IPR013783">
    <property type="entry name" value="Ig-like_fold"/>
</dbReference>
<feature type="signal peptide" evidence="5">
    <location>
        <begin position="1"/>
        <end position="18"/>
    </location>
</feature>
<dbReference type="PROSITE" id="PS50109">
    <property type="entry name" value="HIS_KIN"/>
    <property type="match status" value="1"/>
</dbReference>
<feature type="chain" id="PRO_5012370890" description="histidine kinase" evidence="5">
    <location>
        <begin position="19"/>
        <end position="985"/>
    </location>
</feature>
<reference evidence="7 8" key="1">
    <citation type="submission" date="2017-04" db="EMBL/GenBank/DDBJ databases">
        <authorList>
            <person name="Afonso C.L."/>
            <person name="Miller P.J."/>
            <person name="Scott M.A."/>
            <person name="Spackman E."/>
            <person name="Goraichik I."/>
            <person name="Dimitrov K.M."/>
            <person name="Suarez D.L."/>
            <person name="Swayne D.E."/>
        </authorList>
    </citation>
    <scope>NUCLEOTIDE SEQUENCE [LARGE SCALE GENOMIC DNA]</scope>
    <source>
        <strain evidence="7 8">DSM 19625</strain>
    </source>
</reference>
<keyword evidence="7" id="KW-0808">Transferase</keyword>
<keyword evidence="3" id="KW-0597">Phosphoprotein</keyword>
<name>A0A1W2C6U0_9SPHI</name>
<dbReference type="RefSeq" id="WP_084288977.1">
    <property type="nucleotide sequence ID" value="NZ_FWYB01000003.1"/>
</dbReference>
<keyword evidence="4" id="KW-0812">Transmembrane</keyword>
<dbReference type="EC" id="2.7.13.3" evidence="2"/>
<feature type="transmembrane region" description="Helical" evidence="4">
    <location>
        <begin position="708"/>
        <end position="726"/>
    </location>
</feature>
<evidence type="ECO:0000256" key="3">
    <source>
        <dbReference type="ARBA" id="ARBA00022553"/>
    </source>
</evidence>
<dbReference type="InterPro" id="IPR003594">
    <property type="entry name" value="HATPase_dom"/>
</dbReference>
<keyword evidence="4" id="KW-1133">Transmembrane helix</keyword>
<evidence type="ECO:0000256" key="1">
    <source>
        <dbReference type="ARBA" id="ARBA00000085"/>
    </source>
</evidence>
<keyword evidence="4" id="KW-0472">Membrane</keyword>
<dbReference type="SUPFAM" id="SSF63829">
    <property type="entry name" value="Calcium-dependent phosphotriesterase"/>
    <property type="match status" value="1"/>
</dbReference>
<dbReference type="Gene3D" id="3.30.565.10">
    <property type="entry name" value="Histidine kinase-like ATPase, C-terminal domain"/>
    <property type="match status" value="1"/>
</dbReference>
<dbReference type="InterPro" id="IPR003661">
    <property type="entry name" value="HisK_dim/P_dom"/>
</dbReference>
<dbReference type="EMBL" id="FWYB01000003">
    <property type="protein sequence ID" value="SMC80831.1"/>
    <property type="molecule type" value="Genomic_DNA"/>
</dbReference>
<evidence type="ECO:0000313" key="8">
    <source>
        <dbReference type="Proteomes" id="UP000192678"/>
    </source>
</evidence>
<dbReference type="GO" id="GO:0000155">
    <property type="term" value="F:phosphorelay sensor kinase activity"/>
    <property type="evidence" value="ECO:0007669"/>
    <property type="project" value="InterPro"/>
</dbReference>
<sequence>MSRLLFLFLVAFSFYGYAQSPGSYSTKHYSDINGLPQNSIKSIAKDDAGYLWLTTEGGLIRFDGEHFILFNKQHTHTRSNRMYVMKRDLNTGALYAQTEYHELIPITKGNVIPKPVIFKQIFPNVTPQKQVQEFPLIQAKGLNSSIQTTASSYYNITKDTLFFHNNKQIVATPFKHDEQFNFFVSGEQLFHYASNGNFTLIENGKTQQIPLQGDLTKAKGAQPTGLKIYWNTVTGQTFFYLNKAIYQVTYHKNVLNSKLIINGFDLEEKPIWAMYYDVTARKLFLGSPTHGLFVLQQHLFQAEKQKKELNSSVKYALYPFTNHSVLFANGDLVQTDGRGVQLPLVMAYSGNFAIVIDEEKNIWTTKGSSIHKLSPKGDQLLQSFNLPEQVNSLSLDQQRLWIGTFGGVYTKDLAKPDATPNLVLKIDRVSVLRKTKERLWIGTYNGLFKYDLIRKKLTAIPEMAKMHIRDLVIRGEEVWICTYGDGFYLYNNGLLKKMPLDQFGYLNAAHCILEDARGFFWISTNKGLFQVAVKDLLAYNKGQVSQVYYQYYNTDYGFNTNEFNGGCQPCGAILKDGHFTFPSLVGSVMFNPLLFTTCLPDKPIYIDKIFHDQVSMKTSDTVSIGQDFDRLNIWVSSPYFGNPDNLNLEYKLTTEENWGKLNGDPIITFSKLTPGKHELLIRKPAGFGSHFTYKKLTIIVEPYFYQTWWFSALVVLFVLGSIFYFLKKRTQHIILKNERLENLVKKRTEELEKNIVNLEESQYLLNQQATFQKKLLGAITHDLKSPLKYMTIMGKQLYQHEAANDGIKDSMRAIYISANSMYHLTENLLNYSKLFLTEKTSKNDYINLNFVVAEKIQIFSEIAKYNVTVIHNNIPEEVILYTNRVMLTLIIHNLLDNAIKFCPNGHITFGAKSTREKVSFWVHDTGCGMPDDITNWLNAEEDRDITDGLGLKMVKEFAAKMNMQIEVNSNVDEGTNVKFTLKHNN</sequence>
<dbReference type="SUPFAM" id="SSF55874">
    <property type="entry name" value="ATPase domain of HSP90 chaperone/DNA topoisomerase II/histidine kinase"/>
    <property type="match status" value="1"/>
</dbReference>
<feature type="domain" description="Histidine kinase" evidence="6">
    <location>
        <begin position="778"/>
        <end position="985"/>
    </location>
</feature>
<dbReference type="InterPro" id="IPR015943">
    <property type="entry name" value="WD40/YVTN_repeat-like_dom_sf"/>
</dbReference>
<dbReference type="AlphaFoldDB" id="A0A1W2C6U0"/>
<keyword evidence="8" id="KW-1185">Reference proteome</keyword>
<dbReference type="Pfam" id="PF02518">
    <property type="entry name" value="HATPase_c"/>
    <property type="match status" value="1"/>
</dbReference>
<protein>
    <recommendedName>
        <fullName evidence="2">histidine kinase</fullName>
        <ecNumber evidence="2">2.7.13.3</ecNumber>
    </recommendedName>
</protein>
<gene>
    <name evidence="7" type="ORF">SAMN04488101_103198</name>
</gene>
<dbReference type="SUPFAM" id="SSF47384">
    <property type="entry name" value="Homodimeric domain of signal transducing histidine kinase"/>
    <property type="match status" value="1"/>
</dbReference>
<dbReference type="CDD" id="cd00082">
    <property type="entry name" value="HisKA"/>
    <property type="match status" value="1"/>
</dbReference>
<keyword evidence="5" id="KW-0732">Signal</keyword>
<evidence type="ECO:0000256" key="4">
    <source>
        <dbReference type="SAM" id="Phobius"/>
    </source>
</evidence>
<accession>A0A1W2C6U0</accession>
<comment type="catalytic activity">
    <reaction evidence="1">
        <text>ATP + protein L-histidine = ADP + protein N-phospho-L-histidine.</text>
        <dbReference type="EC" id="2.7.13.3"/>
    </reaction>
</comment>
<dbReference type="STRING" id="475255.SAMN04488101_103198"/>
<dbReference type="Gene3D" id="2.130.10.10">
    <property type="entry name" value="YVTN repeat-like/Quinoprotein amine dehydrogenase"/>
    <property type="match status" value="2"/>
</dbReference>
<dbReference type="InterPro" id="IPR036097">
    <property type="entry name" value="HisK_dim/P_sf"/>
</dbReference>
<dbReference type="PANTHER" id="PTHR43547:SF2">
    <property type="entry name" value="HYBRID SIGNAL TRANSDUCTION HISTIDINE KINASE C"/>
    <property type="match status" value="1"/>
</dbReference>
<proteinExistence type="predicted"/>
<dbReference type="OrthoDB" id="8676692at2"/>
<evidence type="ECO:0000256" key="5">
    <source>
        <dbReference type="SAM" id="SignalP"/>
    </source>
</evidence>
<evidence type="ECO:0000313" key="7">
    <source>
        <dbReference type="EMBL" id="SMC80831.1"/>
    </source>
</evidence>
<dbReference type="Pfam" id="PF07494">
    <property type="entry name" value="Reg_prop"/>
    <property type="match status" value="1"/>
</dbReference>
<dbReference type="PANTHER" id="PTHR43547">
    <property type="entry name" value="TWO-COMPONENT HISTIDINE KINASE"/>
    <property type="match status" value="1"/>
</dbReference>
<dbReference type="InterPro" id="IPR005467">
    <property type="entry name" value="His_kinase_dom"/>
</dbReference>
<evidence type="ECO:0000259" key="6">
    <source>
        <dbReference type="PROSITE" id="PS50109"/>
    </source>
</evidence>
<keyword evidence="7" id="KW-0418">Kinase</keyword>
<dbReference type="InterPro" id="IPR036890">
    <property type="entry name" value="HATPase_C_sf"/>
</dbReference>
<dbReference type="Proteomes" id="UP000192678">
    <property type="component" value="Unassembled WGS sequence"/>
</dbReference>
<dbReference type="InterPro" id="IPR011110">
    <property type="entry name" value="Reg_prop"/>
</dbReference>
<dbReference type="SMART" id="SM00387">
    <property type="entry name" value="HATPase_c"/>
    <property type="match status" value="1"/>
</dbReference>
<dbReference type="Gene3D" id="2.60.40.10">
    <property type="entry name" value="Immunoglobulins"/>
    <property type="match status" value="1"/>
</dbReference>
<dbReference type="Gene3D" id="1.10.287.130">
    <property type="match status" value="1"/>
</dbReference>
<organism evidence="7 8">
    <name type="scientific">Pedobacter nyackensis</name>
    <dbReference type="NCBI Taxonomy" id="475255"/>
    <lineage>
        <taxon>Bacteria</taxon>
        <taxon>Pseudomonadati</taxon>
        <taxon>Bacteroidota</taxon>
        <taxon>Sphingobacteriia</taxon>
        <taxon>Sphingobacteriales</taxon>
        <taxon>Sphingobacteriaceae</taxon>
        <taxon>Pedobacter</taxon>
    </lineage>
</organism>